<organism evidence="6 7">
    <name type="scientific">Fusarium zealandicum</name>
    <dbReference type="NCBI Taxonomy" id="1053134"/>
    <lineage>
        <taxon>Eukaryota</taxon>
        <taxon>Fungi</taxon>
        <taxon>Dikarya</taxon>
        <taxon>Ascomycota</taxon>
        <taxon>Pezizomycotina</taxon>
        <taxon>Sordariomycetes</taxon>
        <taxon>Hypocreomycetidae</taxon>
        <taxon>Hypocreales</taxon>
        <taxon>Nectriaceae</taxon>
        <taxon>Fusarium</taxon>
        <taxon>Fusarium staphyleae species complex</taxon>
    </lineage>
</organism>
<feature type="signal peptide" evidence="5">
    <location>
        <begin position="1"/>
        <end position="20"/>
    </location>
</feature>
<dbReference type="InterPro" id="IPR032675">
    <property type="entry name" value="LRR_dom_sf"/>
</dbReference>
<dbReference type="PANTHER" id="PTHR31018">
    <property type="entry name" value="SPORULATION-SPECIFIC PROTEIN-RELATED"/>
    <property type="match status" value="1"/>
</dbReference>
<dbReference type="SUPFAM" id="SSF52058">
    <property type="entry name" value="L domain-like"/>
    <property type="match status" value="2"/>
</dbReference>
<dbReference type="GO" id="GO:0005886">
    <property type="term" value="C:plasma membrane"/>
    <property type="evidence" value="ECO:0007669"/>
    <property type="project" value="TreeGrafter"/>
</dbReference>
<dbReference type="GO" id="GO:0009277">
    <property type="term" value="C:fungal-type cell wall"/>
    <property type="evidence" value="ECO:0007669"/>
    <property type="project" value="TreeGrafter"/>
</dbReference>
<evidence type="ECO:0000256" key="4">
    <source>
        <dbReference type="SAM" id="MobiDB-lite"/>
    </source>
</evidence>
<accession>A0A8H4UF23</accession>
<dbReference type="InterPro" id="IPR051648">
    <property type="entry name" value="CWI-Assembly_Regulator"/>
</dbReference>
<sequence>MHSLKVLSAVVALGASAVSAATCTKDVKITEATQVIDCEVVDADILVDSDLGGEVVINGPEQIKGDLIVKGAKGLTSLSSTSINSIEGKFELNNLEALSNLQFSSLTDLNSLVFITLPRLSSLNFGTEGVTEVSSIRITDTRISDLSGLSVATVKDFQIDNNRKMTSFNSDLVNITGTLIISKNGNNMAIQMHKLEKAADIQISSVKSFEVPALEEVSKGIALSGSPELKSFAAPNLTKVTEGVSFFDNKKLTNISMPELESIGGAFKIENNTALESIDDFGKLEKVYGGISLRGSFEKVELPKLEQVRGTVVVTSTTDISEFCDPFQKLDDDGAIDGGMTCTSNNKKANEGGDEGEETSSSDSSEDEEDAAGIVGVNMAVLALVGVVALAQLF</sequence>
<dbReference type="Gene3D" id="3.80.10.10">
    <property type="entry name" value="Ribonuclease Inhibitor"/>
    <property type="match status" value="1"/>
</dbReference>
<dbReference type="Proteomes" id="UP000635477">
    <property type="component" value="Unassembled WGS sequence"/>
</dbReference>
<feature type="compositionally biased region" description="Acidic residues" evidence="4">
    <location>
        <begin position="352"/>
        <end position="370"/>
    </location>
</feature>
<keyword evidence="7" id="KW-1185">Reference proteome</keyword>
<dbReference type="EMBL" id="JABEYC010000649">
    <property type="protein sequence ID" value="KAF4975357.1"/>
    <property type="molecule type" value="Genomic_DNA"/>
</dbReference>
<feature type="chain" id="PRO_5034711926" evidence="5">
    <location>
        <begin position="21"/>
        <end position="394"/>
    </location>
</feature>
<feature type="region of interest" description="Disordered" evidence="4">
    <location>
        <begin position="342"/>
        <end position="370"/>
    </location>
</feature>
<evidence type="ECO:0000256" key="3">
    <source>
        <dbReference type="ARBA" id="ARBA00023180"/>
    </source>
</evidence>
<keyword evidence="2 5" id="KW-0732">Signal</keyword>
<dbReference type="GO" id="GO:0009986">
    <property type="term" value="C:cell surface"/>
    <property type="evidence" value="ECO:0007669"/>
    <property type="project" value="TreeGrafter"/>
</dbReference>
<evidence type="ECO:0000256" key="1">
    <source>
        <dbReference type="ARBA" id="ARBA00004196"/>
    </source>
</evidence>
<evidence type="ECO:0000313" key="6">
    <source>
        <dbReference type="EMBL" id="KAF4975357.1"/>
    </source>
</evidence>
<comment type="caution">
    <text evidence="6">The sequence shown here is derived from an EMBL/GenBank/DDBJ whole genome shotgun (WGS) entry which is preliminary data.</text>
</comment>
<dbReference type="PANTHER" id="PTHR31018:SF3">
    <property type="entry name" value="RECEPTOR PROTEIN-TYROSINE KINASE"/>
    <property type="match status" value="1"/>
</dbReference>
<reference evidence="6" key="1">
    <citation type="journal article" date="2020" name="BMC Genomics">
        <title>Correction to: Identification and distribution of gene clusters required for synthesis of sphingolipid metabolism inhibitors in diverse species of the filamentous fungus Fusarium.</title>
        <authorList>
            <person name="Kim H.S."/>
            <person name="Lohmar J.M."/>
            <person name="Busman M."/>
            <person name="Brown D.W."/>
            <person name="Naumann T.A."/>
            <person name="Divon H.H."/>
            <person name="Lysoe E."/>
            <person name="Uhlig S."/>
            <person name="Proctor R.H."/>
        </authorList>
    </citation>
    <scope>NUCLEOTIDE SEQUENCE</scope>
    <source>
        <strain evidence="6">NRRL 22465</strain>
    </source>
</reference>
<gene>
    <name evidence="6" type="ORF">FZEAL_7841</name>
</gene>
<dbReference type="OrthoDB" id="536881at2759"/>
<protein>
    <submittedName>
        <fullName evidence="6">Uncharacterized protein</fullName>
    </submittedName>
</protein>
<name>A0A8H4UF23_9HYPO</name>
<evidence type="ECO:0000256" key="2">
    <source>
        <dbReference type="ARBA" id="ARBA00022729"/>
    </source>
</evidence>
<evidence type="ECO:0000313" key="7">
    <source>
        <dbReference type="Proteomes" id="UP000635477"/>
    </source>
</evidence>
<dbReference type="AlphaFoldDB" id="A0A8H4UF23"/>
<dbReference type="GO" id="GO:0031505">
    <property type="term" value="P:fungal-type cell wall organization"/>
    <property type="evidence" value="ECO:0007669"/>
    <property type="project" value="TreeGrafter"/>
</dbReference>
<proteinExistence type="predicted"/>
<keyword evidence="3" id="KW-0325">Glycoprotein</keyword>
<comment type="subcellular location">
    <subcellularLocation>
        <location evidence="1">Cell envelope</location>
    </subcellularLocation>
</comment>
<evidence type="ECO:0000256" key="5">
    <source>
        <dbReference type="SAM" id="SignalP"/>
    </source>
</evidence>
<reference evidence="6" key="2">
    <citation type="submission" date="2020-05" db="EMBL/GenBank/DDBJ databases">
        <authorList>
            <person name="Kim H.-S."/>
            <person name="Proctor R.H."/>
            <person name="Brown D.W."/>
        </authorList>
    </citation>
    <scope>NUCLEOTIDE SEQUENCE</scope>
    <source>
        <strain evidence="6">NRRL 22465</strain>
    </source>
</reference>